<name>A0A381Z7W9_9ZZZZ</name>
<dbReference type="EMBL" id="UINC01020258">
    <property type="protein sequence ID" value="SVA85234.1"/>
    <property type="molecule type" value="Genomic_DNA"/>
</dbReference>
<sequence length="74" mass="8501">MNNHLKFAMLTMIPAMIIGSILWFSWKMGINACEPHPPQCWDFRPSFAIIFFAAVPITALALGIDYWNEQKKSE</sequence>
<protein>
    <submittedName>
        <fullName evidence="2">Uncharacterized protein</fullName>
    </submittedName>
</protein>
<organism evidence="2">
    <name type="scientific">marine metagenome</name>
    <dbReference type="NCBI Taxonomy" id="408172"/>
    <lineage>
        <taxon>unclassified sequences</taxon>
        <taxon>metagenomes</taxon>
        <taxon>ecological metagenomes</taxon>
    </lineage>
</organism>
<keyword evidence="1" id="KW-1133">Transmembrane helix</keyword>
<accession>A0A381Z7W9</accession>
<keyword evidence="1" id="KW-0472">Membrane</keyword>
<evidence type="ECO:0000313" key="2">
    <source>
        <dbReference type="EMBL" id="SVA85234.1"/>
    </source>
</evidence>
<evidence type="ECO:0000256" key="1">
    <source>
        <dbReference type="SAM" id="Phobius"/>
    </source>
</evidence>
<feature type="transmembrane region" description="Helical" evidence="1">
    <location>
        <begin position="46"/>
        <end position="67"/>
    </location>
</feature>
<feature type="transmembrane region" description="Helical" evidence="1">
    <location>
        <begin position="7"/>
        <end position="26"/>
    </location>
</feature>
<keyword evidence="1" id="KW-0812">Transmembrane</keyword>
<gene>
    <name evidence="2" type="ORF">METZ01_LOCUS138088</name>
</gene>
<dbReference type="AlphaFoldDB" id="A0A381Z7W9"/>
<reference evidence="2" key="1">
    <citation type="submission" date="2018-05" db="EMBL/GenBank/DDBJ databases">
        <authorList>
            <person name="Lanie J.A."/>
            <person name="Ng W.-L."/>
            <person name="Kazmierczak K.M."/>
            <person name="Andrzejewski T.M."/>
            <person name="Davidsen T.M."/>
            <person name="Wayne K.J."/>
            <person name="Tettelin H."/>
            <person name="Glass J.I."/>
            <person name="Rusch D."/>
            <person name="Podicherti R."/>
            <person name="Tsui H.-C.T."/>
            <person name="Winkler M.E."/>
        </authorList>
    </citation>
    <scope>NUCLEOTIDE SEQUENCE</scope>
</reference>
<proteinExistence type="predicted"/>